<evidence type="ECO:0000313" key="14">
    <source>
        <dbReference type="EMBL" id="MBU3068066.1"/>
    </source>
</evidence>
<evidence type="ECO:0000256" key="12">
    <source>
        <dbReference type="SAM" id="Phobius"/>
    </source>
</evidence>
<comment type="catalytic activity">
    <reaction evidence="1">
        <text>ATP + protein L-histidine = ADP + protein N-phospho-L-histidine.</text>
        <dbReference type="EC" id="2.7.13.3"/>
    </reaction>
</comment>
<name>A0ABS6BEX8_9NOCA</name>
<keyword evidence="6 12" id="KW-0812">Transmembrane</keyword>
<protein>
    <recommendedName>
        <fullName evidence="3">histidine kinase</fullName>
        <ecNumber evidence="3">2.7.13.3</ecNumber>
    </recommendedName>
</protein>
<evidence type="ECO:0000313" key="15">
    <source>
        <dbReference type="Proteomes" id="UP000733379"/>
    </source>
</evidence>
<dbReference type="SUPFAM" id="SSF47384">
    <property type="entry name" value="Homodimeric domain of signal transducing histidine kinase"/>
    <property type="match status" value="1"/>
</dbReference>
<dbReference type="SMART" id="SM00387">
    <property type="entry name" value="HATPase_c"/>
    <property type="match status" value="1"/>
</dbReference>
<keyword evidence="7 14" id="KW-0418">Kinase</keyword>
<dbReference type="RefSeq" id="WP_215924202.1">
    <property type="nucleotide sequence ID" value="NZ_JAHKNI010000029.1"/>
</dbReference>
<evidence type="ECO:0000256" key="1">
    <source>
        <dbReference type="ARBA" id="ARBA00000085"/>
    </source>
</evidence>
<gene>
    <name evidence="14" type="ORF">KO481_41945</name>
</gene>
<dbReference type="InterPro" id="IPR036097">
    <property type="entry name" value="HisK_dim/P_sf"/>
</dbReference>
<evidence type="ECO:0000256" key="5">
    <source>
        <dbReference type="ARBA" id="ARBA00022679"/>
    </source>
</evidence>
<dbReference type="Gene3D" id="1.10.287.130">
    <property type="match status" value="1"/>
</dbReference>
<dbReference type="SUPFAM" id="SSF55874">
    <property type="entry name" value="ATPase domain of HSP90 chaperone/DNA topoisomerase II/histidine kinase"/>
    <property type="match status" value="1"/>
</dbReference>
<dbReference type="InterPro" id="IPR003594">
    <property type="entry name" value="HATPase_dom"/>
</dbReference>
<evidence type="ECO:0000256" key="9">
    <source>
        <dbReference type="ARBA" id="ARBA00023012"/>
    </source>
</evidence>
<evidence type="ECO:0000256" key="6">
    <source>
        <dbReference type="ARBA" id="ARBA00022692"/>
    </source>
</evidence>
<dbReference type="CDD" id="cd00082">
    <property type="entry name" value="HisKA"/>
    <property type="match status" value="1"/>
</dbReference>
<dbReference type="InterPro" id="IPR036890">
    <property type="entry name" value="HATPase_C_sf"/>
</dbReference>
<dbReference type="PRINTS" id="PR00344">
    <property type="entry name" value="BCTRLSENSOR"/>
</dbReference>
<dbReference type="PANTHER" id="PTHR45436">
    <property type="entry name" value="SENSOR HISTIDINE KINASE YKOH"/>
    <property type="match status" value="1"/>
</dbReference>
<accession>A0ABS6BEX8</accession>
<dbReference type="EMBL" id="JAHKNI010000029">
    <property type="protein sequence ID" value="MBU3068066.1"/>
    <property type="molecule type" value="Genomic_DNA"/>
</dbReference>
<dbReference type="EC" id="2.7.13.3" evidence="3"/>
<dbReference type="SMART" id="SM00388">
    <property type="entry name" value="HisKA"/>
    <property type="match status" value="1"/>
</dbReference>
<dbReference type="Gene3D" id="3.30.565.10">
    <property type="entry name" value="Histidine kinase-like ATPase, C-terminal domain"/>
    <property type="match status" value="1"/>
</dbReference>
<feature type="transmembrane region" description="Helical" evidence="12">
    <location>
        <begin position="206"/>
        <end position="229"/>
    </location>
</feature>
<comment type="caution">
    <text evidence="14">The sequence shown here is derived from an EMBL/GenBank/DDBJ whole genome shotgun (WGS) entry which is preliminary data.</text>
</comment>
<sequence>MSERSERTMNTAEYSLAPERSGGRSNTRPALAGLRRTRWMLTALVTSITAVCTMVLGVGVVWVDSQSRARGVDHDLDRVAGGLARAVLLTTDNKAVDVSTIANDDLTNQQTAVVVLTRKATGGKWRQVYTHLRSQLPDDTDLGILASDSVDRSQGQIYATWMHTGVDVSGAAVRVAATPVFWDDNDRVAVVMAGAPPTSGAGAHRLLMLGLFAGGLLIVAAAGAAGHVLSGRSMRAAVQVLDEHEQFLADAAHELRTPLTTMKLITESRTHTPQDLDRVLDETRGLADRMARLVTGLLARARMQAGIADPERTMLRLDQLADTVVEDIPDDRITLDARPSMVVGDPELLTLAIRNMVENALTHGAVNRSAPVEVQVAEGRISVRDYGPGIDPALSANPFDRGVAGRSGRHGIGLALVAWVAQVHGGNAAIEPAAGGGAIATLWLPPATLPAVTRTQ</sequence>
<dbReference type="InterPro" id="IPR050428">
    <property type="entry name" value="TCS_sensor_his_kinase"/>
</dbReference>
<dbReference type="PANTHER" id="PTHR45436:SF5">
    <property type="entry name" value="SENSOR HISTIDINE KINASE TRCS"/>
    <property type="match status" value="1"/>
</dbReference>
<dbReference type="GO" id="GO:0016301">
    <property type="term" value="F:kinase activity"/>
    <property type="evidence" value="ECO:0007669"/>
    <property type="project" value="UniProtKB-KW"/>
</dbReference>
<reference evidence="14 15" key="1">
    <citation type="submission" date="2021-06" db="EMBL/GenBank/DDBJ databases">
        <title>Actinomycetes sequencing.</title>
        <authorList>
            <person name="Shan Q."/>
        </authorList>
    </citation>
    <scope>NUCLEOTIDE SEQUENCE [LARGE SCALE GENOMIC DNA]</scope>
    <source>
        <strain evidence="14 15">NEAU-G5</strain>
    </source>
</reference>
<keyword evidence="4" id="KW-0597">Phosphoprotein</keyword>
<dbReference type="PROSITE" id="PS50109">
    <property type="entry name" value="HIS_KIN"/>
    <property type="match status" value="1"/>
</dbReference>
<dbReference type="InterPro" id="IPR004358">
    <property type="entry name" value="Sig_transdc_His_kin-like_C"/>
</dbReference>
<evidence type="ECO:0000256" key="2">
    <source>
        <dbReference type="ARBA" id="ARBA00004236"/>
    </source>
</evidence>
<evidence type="ECO:0000256" key="3">
    <source>
        <dbReference type="ARBA" id="ARBA00012438"/>
    </source>
</evidence>
<dbReference type="Proteomes" id="UP000733379">
    <property type="component" value="Unassembled WGS sequence"/>
</dbReference>
<comment type="subcellular location">
    <subcellularLocation>
        <location evidence="2">Cell membrane</location>
    </subcellularLocation>
</comment>
<keyword evidence="15" id="KW-1185">Reference proteome</keyword>
<dbReference type="InterPro" id="IPR005467">
    <property type="entry name" value="His_kinase_dom"/>
</dbReference>
<evidence type="ECO:0000256" key="4">
    <source>
        <dbReference type="ARBA" id="ARBA00022553"/>
    </source>
</evidence>
<keyword evidence="5" id="KW-0808">Transferase</keyword>
<evidence type="ECO:0000256" key="8">
    <source>
        <dbReference type="ARBA" id="ARBA00022989"/>
    </source>
</evidence>
<evidence type="ECO:0000256" key="10">
    <source>
        <dbReference type="ARBA" id="ARBA00023136"/>
    </source>
</evidence>
<feature type="transmembrane region" description="Helical" evidence="12">
    <location>
        <begin position="39"/>
        <end position="63"/>
    </location>
</feature>
<organism evidence="14 15">
    <name type="scientific">Nocardia albiluteola</name>
    <dbReference type="NCBI Taxonomy" id="2842303"/>
    <lineage>
        <taxon>Bacteria</taxon>
        <taxon>Bacillati</taxon>
        <taxon>Actinomycetota</taxon>
        <taxon>Actinomycetes</taxon>
        <taxon>Mycobacteriales</taxon>
        <taxon>Nocardiaceae</taxon>
        <taxon>Nocardia</taxon>
    </lineage>
</organism>
<keyword evidence="8 12" id="KW-1133">Transmembrane helix</keyword>
<dbReference type="Pfam" id="PF02518">
    <property type="entry name" value="HATPase_c"/>
    <property type="match status" value="1"/>
</dbReference>
<evidence type="ECO:0000256" key="7">
    <source>
        <dbReference type="ARBA" id="ARBA00022777"/>
    </source>
</evidence>
<dbReference type="Pfam" id="PF00512">
    <property type="entry name" value="HisKA"/>
    <property type="match status" value="1"/>
</dbReference>
<keyword evidence="10 12" id="KW-0472">Membrane</keyword>
<dbReference type="InterPro" id="IPR003661">
    <property type="entry name" value="HisK_dim/P_dom"/>
</dbReference>
<feature type="domain" description="Histidine kinase" evidence="13">
    <location>
        <begin position="250"/>
        <end position="448"/>
    </location>
</feature>
<evidence type="ECO:0000259" key="13">
    <source>
        <dbReference type="PROSITE" id="PS50109"/>
    </source>
</evidence>
<proteinExistence type="predicted"/>
<keyword evidence="9" id="KW-0902">Two-component regulatory system</keyword>
<evidence type="ECO:0000256" key="11">
    <source>
        <dbReference type="SAM" id="MobiDB-lite"/>
    </source>
</evidence>
<feature type="region of interest" description="Disordered" evidence="11">
    <location>
        <begin position="1"/>
        <end position="29"/>
    </location>
</feature>